<comment type="function">
    <text evidence="7">Catalyzes an early step in the biosynthesis of tetrapyrroles. Binds two molecules of 5-aminolevulinate per subunit, each at a distinct site, and catalyzes their condensation to form porphobilinogen.</text>
</comment>
<proteinExistence type="inferred from homology"/>
<sequence>MCLPYLHFDRPIGTRGRGLEWLRNHVIHDPILTSADETSPGEVETAVSSSLDEWNLPHHPLAVYHVSGEYAMLWQAVKSGALSSLEAVAMEIMLSFRRAGASLIITYLTPQLLRMDLAKANSH</sequence>
<evidence type="ECO:0000313" key="12">
    <source>
        <dbReference type="EMBL" id="VEL43225.1"/>
    </source>
</evidence>
<evidence type="ECO:0000256" key="10">
    <source>
        <dbReference type="ARBA" id="ARBA00047651"/>
    </source>
</evidence>
<evidence type="ECO:0000313" key="13">
    <source>
        <dbReference type="Proteomes" id="UP000784294"/>
    </source>
</evidence>
<dbReference type="GO" id="GO:0008270">
    <property type="term" value="F:zinc ion binding"/>
    <property type="evidence" value="ECO:0007669"/>
    <property type="project" value="TreeGrafter"/>
</dbReference>
<comment type="pathway">
    <text evidence="1">Porphyrin-containing compound metabolism; protoporphyrin-IX biosynthesis; coproporphyrinogen-III from 5-aminolevulinate: step 1/4.</text>
</comment>
<reference evidence="12" key="1">
    <citation type="submission" date="2018-11" db="EMBL/GenBank/DDBJ databases">
        <authorList>
            <consortium name="Pathogen Informatics"/>
        </authorList>
    </citation>
    <scope>NUCLEOTIDE SEQUENCE</scope>
</reference>
<dbReference type="GO" id="GO:0006782">
    <property type="term" value="P:protoporphyrinogen IX biosynthetic process"/>
    <property type="evidence" value="ECO:0007669"/>
    <property type="project" value="UniProtKB-UniPathway"/>
</dbReference>
<dbReference type="Proteomes" id="UP000784294">
    <property type="component" value="Unassembled WGS sequence"/>
</dbReference>
<evidence type="ECO:0000256" key="11">
    <source>
        <dbReference type="RuleBase" id="RU004161"/>
    </source>
</evidence>
<dbReference type="PRINTS" id="PR00144">
    <property type="entry name" value="DALDHYDRTASE"/>
</dbReference>
<keyword evidence="5" id="KW-0456">Lyase</keyword>
<dbReference type="SUPFAM" id="SSF51569">
    <property type="entry name" value="Aldolase"/>
    <property type="match status" value="1"/>
</dbReference>
<dbReference type="PANTHER" id="PTHR11458">
    <property type="entry name" value="DELTA-AMINOLEVULINIC ACID DEHYDRATASE"/>
    <property type="match status" value="1"/>
</dbReference>
<comment type="similarity">
    <text evidence="2 11">Belongs to the ALAD family.</text>
</comment>
<protein>
    <recommendedName>
        <fullName evidence="3">porphobilinogen synthase</fullName>
        <ecNumber evidence="3">4.2.1.24</ecNumber>
    </recommendedName>
    <alternativeName>
        <fullName evidence="9">Porphobilinogen synthase</fullName>
    </alternativeName>
</protein>
<keyword evidence="13" id="KW-1185">Reference proteome</keyword>
<evidence type="ECO:0000256" key="2">
    <source>
        <dbReference type="ARBA" id="ARBA00008055"/>
    </source>
</evidence>
<keyword evidence="4" id="KW-0350">Heme biosynthesis</keyword>
<evidence type="ECO:0000256" key="7">
    <source>
        <dbReference type="ARBA" id="ARBA00025628"/>
    </source>
</evidence>
<dbReference type="GO" id="GO:0004655">
    <property type="term" value="F:porphobilinogen synthase activity"/>
    <property type="evidence" value="ECO:0007669"/>
    <property type="project" value="UniProtKB-EC"/>
</dbReference>
<gene>
    <name evidence="12" type="ORF">PXEA_LOCUS36665</name>
</gene>
<dbReference type="UniPathway" id="UPA00251">
    <property type="reaction ID" value="UER00318"/>
</dbReference>
<evidence type="ECO:0000256" key="4">
    <source>
        <dbReference type="ARBA" id="ARBA00023133"/>
    </source>
</evidence>
<comment type="subunit">
    <text evidence="8">Homooctamer; active form. Homohexamer; low activity form.</text>
</comment>
<dbReference type="GO" id="GO:0005829">
    <property type="term" value="C:cytosol"/>
    <property type="evidence" value="ECO:0007669"/>
    <property type="project" value="TreeGrafter"/>
</dbReference>
<accession>A0A448XRM1</accession>
<dbReference type="AlphaFoldDB" id="A0A448XRM1"/>
<dbReference type="InterPro" id="IPR001731">
    <property type="entry name" value="ALAD"/>
</dbReference>
<evidence type="ECO:0000256" key="3">
    <source>
        <dbReference type="ARBA" id="ARBA00012053"/>
    </source>
</evidence>
<evidence type="ECO:0000256" key="9">
    <source>
        <dbReference type="ARBA" id="ARBA00032837"/>
    </source>
</evidence>
<dbReference type="EMBL" id="CAAALY010279721">
    <property type="protein sequence ID" value="VEL43225.1"/>
    <property type="molecule type" value="Genomic_DNA"/>
</dbReference>
<keyword evidence="6" id="KW-0627">Porphyrin biosynthesis</keyword>
<dbReference type="EC" id="4.2.1.24" evidence="3"/>
<dbReference type="Pfam" id="PF00490">
    <property type="entry name" value="ALAD"/>
    <property type="match status" value="1"/>
</dbReference>
<dbReference type="Gene3D" id="3.20.20.70">
    <property type="entry name" value="Aldolase class I"/>
    <property type="match status" value="1"/>
</dbReference>
<name>A0A448XRM1_9PLAT</name>
<evidence type="ECO:0000256" key="5">
    <source>
        <dbReference type="ARBA" id="ARBA00023239"/>
    </source>
</evidence>
<dbReference type="InterPro" id="IPR013785">
    <property type="entry name" value="Aldolase_TIM"/>
</dbReference>
<comment type="caution">
    <text evidence="12">The sequence shown here is derived from an EMBL/GenBank/DDBJ whole genome shotgun (WGS) entry which is preliminary data.</text>
</comment>
<dbReference type="OrthoDB" id="1530at2759"/>
<evidence type="ECO:0000256" key="8">
    <source>
        <dbReference type="ARBA" id="ARBA00025861"/>
    </source>
</evidence>
<dbReference type="PANTHER" id="PTHR11458:SF0">
    <property type="entry name" value="DELTA-AMINOLEVULINIC ACID DEHYDRATASE"/>
    <property type="match status" value="1"/>
</dbReference>
<dbReference type="SMART" id="SM01004">
    <property type="entry name" value="ALAD"/>
    <property type="match status" value="1"/>
</dbReference>
<comment type="catalytic activity">
    <reaction evidence="10">
        <text>2 5-aminolevulinate = porphobilinogen + 2 H2O + H(+)</text>
        <dbReference type="Rhea" id="RHEA:24064"/>
        <dbReference type="ChEBI" id="CHEBI:15377"/>
        <dbReference type="ChEBI" id="CHEBI:15378"/>
        <dbReference type="ChEBI" id="CHEBI:58126"/>
        <dbReference type="ChEBI" id="CHEBI:356416"/>
        <dbReference type="EC" id="4.2.1.24"/>
    </reaction>
</comment>
<evidence type="ECO:0000256" key="6">
    <source>
        <dbReference type="ARBA" id="ARBA00023244"/>
    </source>
</evidence>
<evidence type="ECO:0000256" key="1">
    <source>
        <dbReference type="ARBA" id="ARBA00004694"/>
    </source>
</evidence>
<organism evidence="12 13">
    <name type="scientific">Protopolystoma xenopodis</name>
    <dbReference type="NCBI Taxonomy" id="117903"/>
    <lineage>
        <taxon>Eukaryota</taxon>
        <taxon>Metazoa</taxon>
        <taxon>Spiralia</taxon>
        <taxon>Lophotrochozoa</taxon>
        <taxon>Platyhelminthes</taxon>
        <taxon>Monogenea</taxon>
        <taxon>Polyopisthocotylea</taxon>
        <taxon>Polystomatidea</taxon>
        <taxon>Polystomatidae</taxon>
        <taxon>Protopolystoma</taxon>
    </lineage>
</organism>